<dbReference type="Pfam" id="PF07702">
    <property type="entry name" value="UTRA"/>
    <property type="match status" value="1"/>
</dbReference>
<protein>
    <submittedName>
        <fullName evidence="5">GntR family transcriptional regulator, histidine utilization repressor</fullName>
    </submittedName>
</protein>
<name>A0A1N6D3P4_9SPHN</name>
<dbReference type="AlphaFoldDB" id="A0A1N6D3P4"/>
<sequence length="256" mass="28616">MGNTKTADITDDEILGGATEGLPRYLVIKNHLLDQIRSGQLSTGDKAESENALAKRFDVSRLTVQRAVRELVTEGRLTRVQGSGTFVAPKPKGFSLFEVQDLAREIELQGGEPHTDVLIQRQLVPEKKVCDLLELDDGEPVFEAVLLQRNGDTPIAIEDRYARCDVFPNFLEKDFSQESLYDYFSRRTELGQLETTLSAIMPYPLTCQRLGLGSGDPCLHLERRNRVDGRVVTLSRFTFAGSRFNLTSSYNAAAQF</sequence>
<organism evidence="5 6">
    <name type="scientific">Parasphingorhabdus marina DSM 22363</name>
    <dbReference type="NCBI Taxonomy" id="1123272"/>
    <lineage>
        <taxon>Bacteria</taxon>
        <taxon>Pseudomonadati</taxon>
        <taxon>Pseudomonadota</taxon>
        <taxon>Alphaproteobacteria</taxon>
        <taxon>Sphingomonadales</taxon>
        <taxon>Sphingomonadaceae</taxon>
        <taxon>Parasphingorhabdus</taxon>
    </lineage>
</organism>
<dbReference type="SUPFAM" id="SSF64288">
    <property type="entry name" value="Chorismate lyase-like"/>
    <property type="match status" value="1"/>
</dbReference>
<dbReference type="PRINTS" id="PR00035">
    <property type="entry name" value="HTHGNTR"/>
</dbReference>
<dbReference type="Gene3D" id="3.40.1410.10">
    <property type="entry name" value="Chorismate lyase-like"/>
    <property type="match status" value="1"/>
</dbReference>
<dbReference type="GO" id="GO:0003677">
    <property type="term" value="F:DNA binding"/>
    <property type="evidence" value="ECO:0007669"/>
    <property type="project" value="UniProtKB-KW"/>
</dbReference>
<dbReference type="STRING" id="1123272.SAMN02745824_1506"/>
<dbReference type="InterPro" id="IPR036390">
    <property type="entry name" value="WH_DNA-bd_sf"/>
</dbReference>
<evidence type="ECO:0000259" key="4">
    <source>
        <dbReference type="PROSITE" id="PS50949"/>
    </source>
</evidence>
<evidence type="ECO:0000313" key="6">
    <source>
        <dbReference type="Proteomes" id="UP000185192"/>
    </source>
</evidence>
<keyword evidence="1" id="KW-0805">Transcription regulation</keyword>
<dbReference type="Gene3D" id="1.10.10.10">
    <property type="entry name" value="Winged helix-like DNA-binding domain superfamily/Winged helix DNA-binding domain"/>
    <property type="match status" value="1"/>
</dbReference>
<dbReference type="InterPro" id="IPR050679">
    <property type="entry name" value="Bact_HTH_transcr_reg"/>
</dbReference>
<dbReference type="PANTHER" id="PTHR44846">
    <property type="entry name" value="MANNOSYL-D-GLYCERATE TRANSPORT/METABOLISM SYSTEM REPRESSOR MNGR-RELATED"/>
    <property type="match status" value="1"/>
</dbReference>
<proteinExistence type="predicted"/>
<dbReference type="CDD" id="cd07377">
    <property type="entry name" value="WHTH_GntR"/>
    <property type="match status" value="1"/>
</dbReference>
<accession>A0A1N6D3P4</accession>
<dbReference type="GO" id="GO:0003700">
    <property type="term" value="F:DNA-binding transcription factor activity"/>
    <property type="evidence" value="ECO:0007669"/>
    <property type="project" value="InterPro"/>
</dbReference>
<dbReference type="InterPro" id="IPR000524">
    <property type="entry name" value="Tscrpt_reg_HTH_GntR"/>
</dbReference>
<evidence type="ECO:0000256" key="1">
    <source>
        <dbReference type="ARBA" id="ARBA00023015"/>
    </source>
</evidence>
<reference evidence="6" key="1">
    <citation type="submission" date="2016-11" db="EMBL/GenBank/DDBJ databases">
        <authorList>
            <person name="Varghese N."/>
            <person name="Submissions S."/>
        </authorList>
    </citation>
    <scope>NUCLEOTIDE SEQUENCE [LARGE SCALE GENOMIC DNA]</scope>
    <source>
        <strain evidence="6">DSM 22363</strain>
    </source>
</reference>
<dbReference type="SUPFAM" id="SSF46785">
    <property type="entry name" value="Winged helix' DNA-binding domain"/>
    <property type="match status" value="1"/>
</dbReference>
<gene>
    <name evidence="5" type="ORF">SAMN02745824_1506</name>
</gene>
<feature type="domain" description="HTH gntR-type" evidence="4">
    <location>
        <begin position="22"/>
        <end position="90"/>
    </location>
</feature>
<keyword evidence="2" id="KW-0238">DNA-binding</keyword>
<evidence type="ECO:0000313" key="5">
    <source>
        <dbReference type="EMBL" id="SIN65422.1"/>
    </source>
</evidence>
<dbReference type="InterPro" id="IPR011663">
    <property type="entry name" value="UTRA"/>
</dbReference>
<evidence type="ECO:0000256" key="3">
    <source>
        <dbReference type="ARBA" id="ARBA00023163"/>
    </source>
</evidence>
<dbReference type="EMBL" id="FSQW01000001">
    <property type="protein sequence ID" value="SIN65422.1"/>
    <property type="molecule type" value="Genomic_DNA"/>
</dbReference>
<dbReference type="PANTHER" id="PTHR44846:SF16">
    <property type="entry name" value="TRANSCRIPTIONAL REGULATOR PHNF-RELATED"/>
    <property type="match status" value="1"/>
</dbReference>
<dbReference type="OrthoDB" id="9808698at2"/>
<dbReference type="SMART" id="SM00866">
    <property type="entry name" value="UTRA"/>
    <property type="match status" value="1"/>
</dbReference>
<keyword evidence="6" id="KW-1185">Reference proteome</keyword>
<evidence type="ECO:0000256" key="2">
    <source>
        <dbReference type="ARBA" id="ARBA00023125"/>
    </source>
</evidence>
<dbReference type="PROSITE" id="PS50949">
    <property type="entry name" value="HTH_GNTR"/>
    <property type="match status" value="1"/>
</dbReference>
<dbReference type="SMART" id="SM00345">
    <property type="entry name" value="HTH_GNTR"/>
    <property type="match status" value="1"/>
</dbReference>
<dbReference type="RefSeq" id="WP_074204420.1">
    <property type="nucleotide sequence ID" value="NZ_FSQW01000001.1"/>
</dbReference>
<dbReference type="Proteomes" id="UP000185192">
    <property type="component" value="Unassembled WGS sequence"/>
</dbReference>
<keyword evidence="3" id="KW-0804">Transcription</keyword>
<dbReference type="InterPro" id="IPR028978">
    <property type="entry name" value="Chorismate_lyase_/UTRA_dom_sf"/>
</dbReference>
<dbReference type="Pfam" id="PF00392">
    <property type="entry name" value="GntR"/>
    <property type="match status" value="1"/>
</dbReference>
<dbReference type="InterPro" id="IPR036388">
    <property type="entry name" value="WH-like_DNA-bd_sf"/>
</dbReference>